<feature type="compositionally biased region" description="Basic and acidic residues" evidence="3">
    <location>
        <begin position="633"/>
        <end position="814"/>
    </location>
</feature>
<feature type="compositionally biased region" description="Acidic residues" evidence="3">
    <location>
        <begin position="180"/>
        <end position="193"/>
    </location>
</feature>
<feature type="compositionally biased region" description="Basic residues" evidence="3">
    <location>
        <begin position="257"/>
        <end position="267"/>
    </location>
</feature>
<dbReference type="GO" id="GO:0008380">
    <property type="term" value="P:RNA splicing"/>
    <property type="evidence" value="ECO:0007669"/>
    <property type="project" value="UniProtKB-KW"/>
</dbReference>
<evidence type="ECO:0000256" key="3">
    <source>
        <dbReference type="SAM" id="MobiDB-lite"/>
    </source>
</evidence>
<dbReference type="SMART" id="SM01141">
    <property type="entry name" value="DRY_EERY"/>
    <property type="match status" value="1"/>
</dbReference>
<evidence type="ECO:0000313" key="6">
    <source>
        <dbReference type="EMBL" id="JAG56660.1"/>
    </source>
</evidence>
<feature type="compositionally biased region" description="Basic residues" evidence="3">
    <location>
        <begin position="594"/>
        <end position="605"/>
    </location>
</feature>
<feature type="region of interest" description="Disordered" evidence="3">
    <location>
        <begin position="529"/>
        <end position="814"/>
    </location>
</feature>
<feature type="compositionally biased region" description="Basic residues" evidence="3">
    <location>
        <begin position="613"/>
        <end position="632"/>
    </location>
</feature>
<dbReference type="EMBL" id="GBHO01010328">
    <property type="protein sequence ID" value="JAG33276.1"/>
    <property type="molecule type" value="Transcribed_RNA"/>
</dbReference>
<feature type="compositionally biased region" description="Low complexity" evidence="3">
    <location>
        <begin position="450"/>
        <end position="465"/>
    </location>
</feature>
<proteinExistence type="predicted"/>
<reference evidence="6" key="3">
    <citation type="submission" date="2014-09" db="EMBL/GenBank/DDBJ databases">
        <authorList>
            <person name="Magalhaes I.L.F."/>
            <person name="Oliveira U."/>
            <person name="Santos F.R."/>
            <person name="Vidigal T.H.D.A."/>
            <person name="Brescovit A.D."/>
            <person name="Santos A.J."/>
        </authorList>
    </citation>
    <scope>NUCLEOTIDE SEQUENCE</scope>
</reference>
<dbReference type="InterPro" id="IPR040397">
    <property type="entry name" value="SWAP"/>
</dbReference>
<feature type="region of interest" description="Disordered" evidence="3">
    <location>
        <begin position="253"/>
        <end position="502"/>
    </location>
</feature>
<feature type="compositionally biased region" description="Polar residues" evidence="3">
    <location>
        <begin position="326"/>
        <end position="344"/>
    </location>
</feature>
<dbReference type="PANTHER" id="PTHR13161">
    <property type="entry name" value="SPLICING FACTOR SUPPRESSOR OF WHITE APRICOT"/>
    <property type="match status" value="1"/>
</dbReference>
<organism evidence="5">
    <name type="scientific">Lygus hesperus</name>
    <name type="common">Western plant bug</name>
    <dbReference type="NCBI Taxonomy" id="30085"/>
    <lineage>
        <taxon>Eukaryota</taxon>
        <taxon>Metazoa</taxon>
        <taxon>Ecdysozoa</taxon>
        <taxon>Arthropoda</taxon>
        <taxon>Hexapoda</taxon>
        <taxon>Insecta</taxon>
        <taxon>Pterygota</taxon>
        <taxon>Neoptera</taxon>
        <taxon>Paraneoptera</taxon>
        <taxon>Hemiptera</taxon>
        <taxon>Heteroptera</taxon>
        <taxon>Panheteroptera</taxon>
        <taxon>Cimicomorpha</taxon>
        <taxon>Miridae</taxon>
        <taxon>Mirini</taxon>
        <taxon>Lygus</taxon>
    </lineage>
</organism>
<keyword evidence="2" id="KW-0508">mRNA splicing</keyword>
<feature type="domain" description="Suppressor of white apricot N-terminal" evidence="4">
    <location>
        <begin position="39"/>
        <end position="168"/>
    </location>
</feature>
<keyword evidence="1" id="KW-0507">mRNA processing</keyword>
<dbReference type="InterPro" id="IPR019147">
    <property type="entry name" value="SWAP_N_domain"/>
</dbReference>
<gene>
    <name evidence="5" type="primary">CLASRP_1</name>
    <name evidence="5" type="ORF">CM83_68395</name>
</gene>
<evidence type="ECO:0000259" key="4">
    <source>
        <dbReference type="SMART" id="SM01141"/>
    </source>
</evidence>
<feature type="region of interest" description="Disordered" evidence="3">
    <location>
        <begin position="162"/>
        <end position="193"/>
    </location>
</feature>
<evidence type="ECO:0000313" key="5">
    <source>
        <dbReference type="EMBL" id="JAG33276.1"/>
    </source>
</evidence>
<dbReference type="GO" id="GO:0006397">
    <property type="term" value="P:mRNA processing"/>
    <property type="evidence" value="ECO:0007669"/>
    <property type="project" value="UniProtKB-KW"/>
</dbReference>
<dbReference type="EMBL" id="GBRD01009161">
    <property type="protein sequence ID" value="JAG56660.1"/>
    <property type="molecule type" value="Transcribed_RNA"/>
</dbReference>
<name>A0A0A9YNR2_LYGHE</name>
<evidence type="ECO:0000256" key="2">
    <source>
        <dbReference type="ARBA" id="ARBA00023187"/>
    </source>
</evidence>
<feature type="compositionally biased region" description="Basic residues" evidence="3">
    <location>
        <begin position="349"/>
        <end position="405"/>
    </location>
</feature>
<reference evidence="5" key="1">
    <citation type="journal article" date="2014" name="PLoS ONE">
        <title>Transcriptome-Based Identification of ABC Transporters in the Western Tarnished Plant Bug Lygus hesperus.</title>
        <authorList>
            <person name="Hull J.J."/>
            <person name="Chaney K."/>
            <person name="Geib S.M."/>
            <person name="Fabrick J.A."/>
            <person name="Brent C.S."/>
            <person name="Walsh D."/>
            <person name="Lavine L.C."/>
        </authorList>
    </citation>
    <scope>NUCLEOTIDE SEQUENCE</scope>
</reference>
<dbReference type="AlphaFoldDB" id="A0A0A9YNR2"/>
<accession>A0A0A9YNR2</accession>
<protein>
    <submittedName>
        <fullName evidence="5">CLK4-associating serine/arginine rich protein</fullName>
    </submittedName>
</protein>
<evidence type="ECO:0000256" key="1">
    <source>
        <dbReference type="ARBA" id="ARBA00022664"/>
    </source>
</evidence>
<sequence>MWHEVRKQERRIRCMIVDYKRRAERRKDYYEKIKADPTQFLQIHGRPCKIHLDPAVAMAGDSPANMMGWQGSPDVVIDRFDVRAHLDYIPDYKGEDDEPLSYEDRNINYERYRILVQNDFLGVSEEKFLHQLYLEEQFGAVTRMPEVPNEGKKKVQGAAIGFNYDDPTANQVPPQPAQEPEPEDDEEEDEDSDIDFDVCVDVNKVTTPQAHEMNSNALPYGMESNDFFSFLTKDREEAETLRMAKELEEEKAMYSGRKSRRERRAYREKKLAGRIISPPSYASRKSPTYRDYTKEGSKSRSRSNSPVNAGKITYITSFGGEEVPQPSCSSPKLKSTPKTLLNEYSRSGPKPKSRSPDIRRRRSRSRSHSPHSSRRRRTKSRSPRNSWRKSPKRTFNRKTVSRSRSPKPGSSRSLVRSHSRSKSPARNNNKVLSATPVDTLVKQPPPPVISRYYGRRGQSSSSELSVSDEETDKSNSNNSVKKVGATIGNASSRNKPAVVPSTSAVVPAAPKLTPQERLKRKMQALINKQYKADKRAEREKREKVEQERIDREDEMREISIKLRKRERMRRHEYLAEYDRRRSDASDSSNSRSSSRSRSRSKSQSPRRRDRDRERRRRSRSHSRTSGHSKTSGHSRDTRSARDRDIDVREREKDYDVRDRERDYDPRDREKDYDVRDRERDYDVRDRERDYDTRNLQRDYDHDLRDREYDHRERDYDVRDRERDYDHRDRERDYDPRERDYDPRERDYDGRNRERNYDIRERDRSYDERERERNYDSRDRDRDYDVRDRNRERDRDRDRDRYRESRPHFPRLVDY</sequence>
<feature type="compositionally biased region" description="Basic and acidic residues" evidence="3">
    <location>
        <begin position="530"/>
        <end position="560"/>
    </location>
</feature>
<reference evidence="5" key="2">
    <citation type="submission" date="2014-07" db="EMBL/GenBank/DDBJ databases">
        <authorList>
            <person name="Hull J."/>
        </authorList>
    </citation>
    <scope>NUCLEOTIDE SEQUENCE</scope>
</reference>
<dbReference type="Pfam" id="PF09750">
    <property type="entry name" value="DRY_EERY"/>
    <property type="match status" value="1"/>
</dbReference>
<feature type="compositionally biased region" description="Basic and acidic residues" evidence="3">
    <location>
        <begin position="569"/>
        <end position="584"/>
    </location>
</feature>
<dbReference type="PANTHER" id="PTHR13161:SF4">
    <property type="entry name" value="CLK4-ASSOCIATING SERINE_ARGININE RICH PROTEIN"/>
    <property type="match status" value="1"/>
</dbReference>